<gene>
    <name evidence="2" type="ORF">SAMN06269173_110108</name>
</gene>
<evidence type="ECO:0000313" key="2">
    <source>
        <dbReference type="EMBL" id="SNR89015.1"/>
    </source>
</evidence>
<dbReference type="SUPFAM" id="SSF49464">
    <property type="entry name" value="Carboxypeptidase regulatory domain-like"/>
    <property type="match status" value="1"/>
</dbReference>
<feature type="chain" id="PRO_5012241003" description="CarboxypepD_reg-like domain-containing protein" evidence="1">
    <location>
        <begin position="22"/>
        <end position="142"/>
    </location>
</feature>
<evidence type="ECO:0000256" key="1">
    <source>
        <dbReference type="SAM" id="SignalP"/>
    </source>
</evidence>
<feature type="signal peptide" evidence="1">
    <location>
        <begin position="1"/>
        <end position="21"/>
    </location>
</feature>
<dbReference type="Proteomes" id="UP000198310">
    <property type="component" value="Unassembled WGS sequence"/>
</dbReference>
<dbReference type="InterPro" id="IPR008969">
    <property type="entry name" value="CarboxyPept-like_regulatory"/>
</dbReference>
<dbReference type="Gene3D" id="2.60.40.1120">
    <property type="entry name" value="Carboxypeptidase-like, regulatory domain"/>
    <property type="match status" value="1"/>
</dbReference>
<keyword evidence="1" id="KW-0732">Signal</keyword>
<protein>
    <recommendedName>
        <fullName evidence="4">CarboxypepD_reg-like domain-containing protein</fullName>
    </recommendedName>
</protein>
<dbReference type="RefSeq" id="WP_089333781.1">
    <property type="nucleotide sequence ID" value="NZ_FZNS01000010.1"/>
</dbReference>
<keyword evidence="3" id="KW-1185">Reference proteome</keyword>
<evidence type="ECO:0008006" key="4">
    <source>
        <dbReference type="Google" id="ProtNLM"/>
    </source>
</evidence>
<proteinExistence type="predicted"/>
<dbReference type="EMBL" id="FZNS01000010">
    <property type="protein sequence ID" value="SNR89015.1"/>
    <property type="molecule type" value="Genomic_DNA"/>
</dbReference>
<evidence type="ECO:0000313" key="3">
    <source>
        <dbReference type="Proteomes" id="UP000198310"/>
    </source>
</evidence>
<dbReference type="AlphaFoldDB" id="A0A239A051"/>
<accession>A0A239A051</accession>
<organism evidence="2 3">
    <name type="scientific">Hymenobacter mucosus</name>
    <dbReference type="NCBI Taxonomy" id="1411120"/>
    <lineage>
        <taxon>Bacteria</taxon>
        <taxon>Pseudomonadati</taxon>
        <taxon>Bacteroidota</taxon>
        <taxon>Cytophagia</taxon>
        <taxon>Cytophagales</taxon>
        <taxon>Hymenobacteraceae</taxon>
        <taxon>Hymenobacter</taxon>
    </lineage>
</organism>
<name>A0A239A051_9BACT</name>
<sequence>MRTLRLLLLTTAAWLPFLAAAQYSPSSPTATDTLAAPVMMGLEGSVNDELNNPMSGVSVMLLGGKIPQICITNARGHYLLQVPSTGGTVSVSFEGYISQQVSFRKVEGIDFVLQPQPGFRRERKERDIYRRHNKALSAYPNQ</sequence>
<reference evidence="3" key="1">
    <citation type="submission" date="2017-06" db="EMBL/GenBank/DDBJ databases">
        <authorList>
            <person name="Varghese N."/>
            <person name="Submissions S."/>
        </authorList>
    </citation>
    <scope>NUCLEOTIDE SEQUENCE [LARGE SCALE GENOMIC DNA]</scope>
    <source>
        <strain evidence="3">DSM 28041</strain>
    </source>
</reference>